<gene>
    <name evidence="1" type="ORF">PR017_08440</name>
</gene>
<name>A0AAF1K7A7_9HYPH</name>
<reference evidence="2" key="2">
    <citation type="journal article" date="2023" name="MicrobiologyOpen">
        <title>Genomics of the tumorigenes clade of the family Rhizobiaceae and description of Rhizobium rhododendri sp. nov.</title>
        <authorList>
            <person name="Kuzmanovic N."/>
            <person name="diCenzo G.C."/>
            <person name="Bunk B."/>
            <person name="Sproeer C."/>
            <person name="Fruehling A."/>
            <person name="Neumann-Schaal M."/>
            <person name="Overmann J."/>
            <person name="Smalla K."/>
        </authorList>
    </citation>
    <scope>NUCLEOTIDE SEQUENCE [LARGE SCALE GENOMIC DNA]</scope>
    <source>
        <strain evidence="2">1078</strain>
    </source>
</reference>
<organism evidence="1 2">
    <name type="scientific">Rhizobium tumorigenes</name>
    <dbReference type="NCBI Taxonomy" id="2041385"/>
    <lineage>
        <taxon>Bacteria</taxon>
        <taxon>Pseudomonadati</taxon>
        <taxon>Pseudomonadota</taxon>
        <taxon>Alphaproteobacteria</taxon>
        <taxon>Hyphomicrobiales</taxon>
        <taxon>Rhizobiaceae</taxon>
        <taxon>Rhizobium/Agrobacterium group</taxon>
        <taxon>Rhizobium</taxon>
    </lineage>
</organism>
<proteinExistence type="predicted"/>
<dbReference type="EMBL" id="CP117255">
    <property type="protein sequence ID" value="WFR97462.1"/>
    <property type="molecule type" value="Genomic_DNA"/>
</dbReference>
<evidence type="ECO:0000313" key="1">
    <source>
        <dbReference type="EMBL" id="WFR97462.1"/>
    </source>
</evidence>
<evidence type="ECO:0000313" key="2">
    <source>
        <dbReference type="Proteomes" id="UP000249499"/>
    </source>
</evidence>
<dbReference type="KEGG" id="rtu:PR017_08440"/>
<keyword evidence="2" id="KW-1185">Reference proteome</keyword>
<accession>A0AAF1K7A7</accession>
<dbReference type="Proteomes" id="UP000249499">
    <property type="component" value="Chromosome"/>
</dbReference>
<reference evidence="1 2" key="1">
    <citation type="journal article" date="2018" name="Sci. Rep.">
        <title>Rhizobium tumorigenes sp. nov., a novel plant tumorigenic bacterium isolated from cane gall tumors on thornless blackberry.</title>
        <authorList>
            <person name="Kuzmanovi N."/>
            <person name="Smalla K."/>
            <person name="Gronow S."/>
            <person name="PuBawska J."/>
        </authorList>
    </citation>
    <scope>NUCLEOTIDE SEQUENCE [LARGE SCALE GENOMIC DNA]</scope>
    <source>
        <strain evidence="1 2">1078</strain>
    </source>
</reference>
<dbReference type="AlphaFoldDB" id="A0AAF1K7A7"/>
<sequence length="116" mass="13535">MDDSIRHHHLRIKQRLPADLPMQKPTMPIRPVDHRRDGEDFLSATILIFHGFPKLRKNVGPVSQHPSQVRFYHEYALESIEWRYGIVPYAAPRQTELQRQSELIGAQNATEIAQMN</sequence>
<dbReference type="RefSeq" id="WP_240539174.1">
    <property type="nucleotide sequence ID" value="NZ_CP117255.1"/>
</dbReference>
<protein>
    <submittedName>
        <fullName evidence="1">Uncharacterized protein</fullName>
    </submittedName>
</protein>